<protein>
    <submittedName>
        <fullName evidence="2">Hypotheticalsprotein</fullName>
    </submittedName>
</protein>
<dbReference type="OrthoDB" id="206452at2759"/>
<dbReference type="Proteomes" id="UP001302367">
    <property type="component" value="Chromosome 5"/>
</dbReference>
<dbReference type="EMBL" id="LKMD01000099">
    <property type="protein sequence ID" value="PIB02812.1"/>
    <property type="molecule type" value="Genomic_DNA"/>
</dbReference>
<accession>A0A2G5IDR5</accession>
<dbReference type="SUPFAM" id="SSF143990">
    <property type="entry name" value="YbiA-like"/>
    <property type="match status" value="1"/>
</dbReference>
<name>A0A2G5IDR5_CERBT</name>
<dbReference type="Proteomes" id="UP000230605">
    <property type="component" value="Chromosome 10"/>
</dbReference>
<evidence type="ECO:0000259" key="1">
    <source>
        <dbReference type="Pfam" id="PF08719"/>
    </source>
</evidence>
<evidence type="ECO:0000313" key="5">
    <source>
        <dbReference type="Proteomes" id="UP001302367"/>
    </source>
</evidence>
<dbReference type="InterPro" id="IPR037238">
    <property type="entry name" value="YbiA-like_sf"/>
</dbReference>
<organism evidence="2 4">
    <name type="scientific">Cercospora beticola</name>
    <name type="common">Sugarbeet leaf spot fungus</name>
    <dbReference type="NCBI Taxonomy" id="122368"/>
    <lineage>
        <taxon>Eukaryota</taxon>
        <taxon>Fungi</taxon>
        <taxon>Dikarya</taxon>
        <taxon>Ascomycota</taxon>
        <taxon>Pezizomycotina</taxon>
        <taxon>Dothideomycetes</taxon>
        <taxon>Dothideomycetidae</taxon>
        <taxon>Mycosphaerellales</taxon>
        <taxon>Mycosphaerellaceae</taxon>
        <taxon>Cercospora</taxon>
    </lineage>
</organism>
<dbReference type="EMBL" id="CP134188">
    <property type="protein sequence ID" value="WPB04070.1"/>
    <property type="molecule type" value="Genomic_DNA"/>
</dbReference>
<dbReference type="AlphaFoldDB" id="A0A2G5IDR5"/>
<evidence type="ECO:0000313" key="2">
    <source>
        <dbReference type="EMBL" id="PIB02812.1"/>
    </source>
</evidence>
<dbReference type="CDD" id="cd15457">
    <property type="entry name" value="NADAR"/>
    <property type="match status" value="1"/>
</dbReference>
<dbReference type="InterPro" id="IPR012816">
    <property type="entry name" value="NADAR"/>
</dbReference>
<dbReference type="Gene3D" id="1.10.357.40">
    <property type="entry name" value="YbiA-like"/>
    <property type="match status" value="1"/>
</dbReference>
<dbReference type="NCBIfam" id="TIGR02464">
    <property type="entry name" value="ribofla_fusion"/>
    <property type="match status" value="1"/>
</dbReference>
<feature type="domain" description="NADAR" evidence="1">
    <location>
        <begin position="42"/>
        <end position="194"/>
    </location>
</feature>
<evidence type="ECO:0000313" key="3">
    <source>
        <dbReference type="EMBL" id="WPB04070.1"/>
    </source>
</evidence>
<dbReference type="Pfam" id="PF08719">
    <property type="entry name" value="NADAR"/>
    <property type="match status" value="1"/>
</dbReference>
<sequence>MSWAQADGKGPRWIGDNLPDLPKELQYAQDLPPKVTDTCVYFFGSDRPEPECALQQWYPSPFKSDGKEFHTAEQYMMYHKALLMGDEEVAEKIAKADTPAKAKQLGREVKNFQQDLWDKNCDRVVEEGSYLKFKQNEKLGKILLGTGDRQLVETSPNDRIWGIGFNSDEAEGNEDKWGENRLGKALERARERLKREKA</sequence>
<evidence type="ECO:0000313" key="4">
    <source>
        <dbReference type="Proteomes" id="UP000230605"/>
    </source>
</evidence>
<keyword evidence="5" id="KW-1185">Reference proteome</keyword>
<proteinExistence type="predicted"/>
<reference evidence="3 5" key="2">
    <citation type="submission" date="2023-09" db="EMBL/GenBank/DDBJ databases">
        <title>Complete-Gapless Cercospora beticola genome.</title>
        <authorList>
            <person name="Wyatt N.A."/>
            <person name="Spanner R.E."/>
            <person name="Bolton M.D."/>
        </authorList>
    </citation>
    <scope>NUCLEOTIDE SEQUENCE [LARGE SCALE GENOMIC DNA]</scope>
    <source>
        <strain evidence="3">Cb09-40</strain>
    </source>
</reference>
<gene>
    <name evidence="2" type="ORF">CB0940_11715</name>
    <name evidence="3" type="ORF">RHO25_008714</name>
</gene>
<reference evidence="2 4" key="1">
    <citation type="submission" date="2015-10" db="EMBL/GenBank/DDBJ databases">
        <title>The cercosporin biosynthetic gene cluster was horizontally transferred to several fungal lineages and shown to be expanded in Cercospora beticola based on microsynteny with recipient genomes.</title>
        <authorList>
            <person name="De Jonge R."/>
            <person name="Ebert M.K."/>
            <person name="Suttle J.C."/>
            <person name="Jurick Ii W.M."/>
            <person name="Secor G.A."/>
            <person name="Thomma B.P."/>
            <person name="Van De Peer Y."/>
            <person name="Bolton M.D."/>
        </authorList>
    </citation>
    <scope>NUCLEOTIDE SEQUENCE [LARGE SCALE GENOMIC DNA]</scope>
    <source>
        <strain evidence="2 4">09-40</strain>
    </source>
</reference>